<evidence type="ECO:0000313" key="3">
    <source>
        <dbReference type="Proteomes" id="UP001443914"/>
    </source>
</evidence>
<proteinExistence type="predicted"/>
<gene>
    <name evidence="2" type="ORF">RND81_09G110000</name>
</gene>
<name>A0AAW1ILC2_SAPOF</name>
<dbReference type="InterPro" id="IPR012337">
    <property type="entry name" value="RNaseH-like_sf"/>
</dbReference>
<comment type="caution">
    <text evidence="2">The sequence shown here is derived from an EMBL/GenBank/DDBJ whole genome shotgun (WGS) entry which is preliminary data.</text>
</comment>
<protein>
    <recommendedName>
        <fullName evidence="1">HAT C-terminal dimerisation domain-containing protein</fullName>
    </recommendedName>
</protein>
<dbReference type="Proteomes" id="UP001443914">
    <property type="component" value="Unassembled WGS sequence"/>
</dbReference>
<feature type="domain" description="HAT C-terminal dimerisation" evidence="1">
    <location>
        <begin position="246"/>
        <end position="330"/>
    </location>
</feature>
<keyword evidence="3" id="KW-1185">Reference proteome</keyword>
<dbReference type="PANTHER" id="PTHR32166">
    <property type="entry name" value="OSJNBA0013A04.12 PROTEIN"/>
    <property type="match status" value="1"/>
</dbReference>
<organism evidence="2 3">
    <name type="scientific">Saponaria officinalis</name>
    <name type="common">Common soapwort</name>
    <name type="synonym">Lychnis saponaria</name>
    <dbReference type="NCBI Taxonomy" id="3572"/>
    <lineage>
        <taxon>Eukaryota</taxon>
        <taxon>Viridiplantae</taxon>
        <taxon>Streptophyta</taxon>
        <taxon>Embryophyta</taxon>
        <taxon>Tracheophyta</taxon>
        <taxon>Spermatophyta</taxon>
        <taxon>Magnoliopsida</taxon>
        <taxon>eudicotyledons</taxon>
        <taxon>Gunneridae</taxon>
        <taxon>Pentapetalae</taxon>
        <taxon>Caryophyllales</taxon>
        <taxon>Caryophyllaceae</taxon>
        <taxon>Caryophylleae</taxon>
        <taxon>Saponaria</taxon>
    </lineage>
</organism>
<evidence type="ECO:0000259" key="1">
    <source>
        <dbReference type="Pfam" id="PF05699"/>
    </source>
</evidence>
<dbReference type="PANTHER" id="PTHR32166:SF123">
    <property type="entry name" value="BED-TYPE DOMAIN-CONTAINING PROTEIN"/>
    <property type="match status" value="1"/>
</dbReference>
<dbReference type="AlphaFoldDB" id="A0AAW1ILC2"/>
<dbReference type="EMBL" id="JBDFQZ010000009">
    <property type="protein sequence ID" value="KAK9690186.1"/>
    <property type="molecule type" value="Genomic_DNA"/>
</dbReference>
<dbReference type="InterPro" id="IPR008906">
    <property type="entry name" value="HATC_C_dom"/>
</dbReference>
<sequence length="391" mass="45118">MNLLFKDFANEFPWLRDTYKKGKAIVKYVKNHQSSLAMFRTYSHLELLKVAQTRCASQYILLKRPLDCREALITLVCQKKWKEWVKKGDEQSRKLGAEVAENVKNDNFWDEVENIVTILKPLYHVLRFADGEGPRMGEIYEKMDNMSGEVQDTMASNRYFHDFSKMEQLITKRWEKMNVPIHCVGFALNPRFYDANYLKSPAPGGVSRKAPNLDKEVVTGLMKSLEKLANNPLEESKLRDQFATFYMKKEIFGTKAAQVDSVTMDAITWWSTYGCETPELAVIAIKILSQPISSSSAERNWSTYKFIHSVIRNKLNNIRADKLVFIHENLRLISRFTSDYNSGEFKGWDIEPDNPTLEDSSIRLLELTWESLDDANPFQSLSKGKEIACSS</sequence>
<reference evidence="2" key="1">
    <citation type="submission" date="2024-03" db="EMBL/GenBank/DDBJ databases">
        <title>WGS assembly of Saponaria officinalis var. Norfolk2.</title>
        <authorList>
            <person name="Jenkins J."/>
            <person name="Shu S."/>
            <person name="Grimwood J."/>
            <person name="Barry K."/>
            <person name="Goodstein D."/>
            <person name="Schmutz J."/>
            <person name="Leebens-Mack J."/>
            <person name="Osbourn A."/>
        </authorList>
    </citation>
    <scope>NUCLEOTIDE SEQUENCE [LARGE SCALE GENOMIC DNA]</scope>
    <source>
        <strain evidence="2">JIC</strain>
    </source>
</reference>
<evidence type="ECO:0000313" key="2">
    <source>
        <dbReference type="EMBL" id="KAK9690186.1"/>
    </source>
</evidence>
<dbReference type="SUPFAM" id="SSF53098">
    <property type="entry name" value="Ribonuclease H-like"/>
    <property type="match status" value="1"/>
</dbReference>
<dbReference type="Pfam" id="PF05699">
    <property type="entry name" value="Dimer_Tnp_hAT"/>
    <property type="match status" value="1"/>
</dbReference>
<dbReference type="GO" id="GO:0046983">
    <property type="term" value="F:protein dimerization activity"/>
    <property type="evidence" value="ECO:0007669"/>
    <property type="project" value="InterPro"/>
</dbReference>
<accession>A0AAW1ILC2</accession>